<keyword evidence="2 5" id="KW-0547">Nucleotide-binding</keyword>
<dbReference type="PANTHER" id="PTHR10695:SF46">
    <property type="entry name" value="BIFUNCTIONAL COENZYME A SYNTHASE-RELATED"/>
    <property type="match status" value="1"/>
</dbReference>
<sequence>MSKTINSPIIIGLTGGIGSGKTTVAKLFNKLGVESVDVDDIAREVVAPGENCLQEIVQAFGRDILTEDGSLDRAGLRQIVFADTALRKKLESITHPAIKARLKQKIASCESKIVLLVHPLLFETGQNSECKFTIAISVSKQIQIERVMRRDNNSEQQVNRIMDTQLTNQERIERADFILENTSNNADLSVKVFQLHNKLQSLLSLE</sequence>
<comment type="catalytic activity">
    <reaction evidence="5">
        <text>3'-dephospho-CoA + ATP = ADP + CoA + H(+)</text>
        <dbReference type="Rhea" id="RHEA:18245"/>
        <dbReference type="ChEBI" id="CHEBI:15378"/>
        <dbReference type="ChEBI" id="CHEBI:30616"/>
        <dbReference type="ChEBI" id="CHEBI:57287"/>
        <dbReference type="ChEBI" id="CHEBI:57328"/>
        <dbReference type="ChEBI" id="CHEBI:456216"/>
        <dbReference type="EC" id="2.7.1.24"/>
    </reaction>
</comment>
<dbReference type="CDD" id="cd02022">
    <property type="entry name" value="DPCK"/>
    <property type="match status" value="1"/>
</dbReference>
<evidence type="ECO:0000256" key="5">
    <source>
        <dbReference type="HAMAP-Rule" id="MF_00376"/>
    </source>
</evidence>
<dbReference type="NCBIfam" id="TIGR00152">
    <property type="entry name" value="dephospho-CoA kinase"/>
    <property type="match status" value="1"/>
</dbReference>
<dbReference type="PRINTS" id="PR00988">
    <property type="entry name" value="URIDINKINASE"/>
</dbReference>
<reference evidence="7 8" key="1">
    <citation type="submission" date="2019-03" db="EMBL/GenBank/DDBJ databases">
        <title>Genomic Encyclopedia of Type Strains, Phase IV (KMG-IV): sequencing the most valuable type-strain genomes for metagenomic binning, comparative biology and taxonomic classification.</title>
        <authorList>
            <person name="Goeker M."/>
        </authorList>
    </citation>
    <scope>NUCLEOTIDE SEQUENCE [LARGE SCALE GENOMIC DNA]</scope>
    <source>
        <strain evidence="7 8">DSM 5604</strain>
    </source>
</reference>
<organism evidence="7 8">
    <name type="scientific">Marinomonas communis</name>
    <dbReference type="NCBI Taxonomy" id="28254"/>
    <lineage>
        <taxon>Bacteria</taxon>
        <taxon>Pseudomonadati</taxon>
        <taxon>Pseudomonadota</taxon>
        <taxon>Gammaproteobacteria</taxon>
        <taxon>Oceanospirillales</taxon>
        <taxon>Oceanospirillaceae</taxon>
        <taxon>Marinomonas</taxon>
    </lineage>
</organism>
<evidence type="ECO:0000256" key="4">
    <source>
        <dbReference type="ARBA" id="ARBA00022993"/>
    </source>
</evidence>
<comment type="subcellular location">
    <subcellularLocation>
        <location evidence="5">Cytoplasm</location>
    </subcellularLocation>
</comment>
<keyword evidence="5" id="KW-0808">Transferase</keyword>
<keyword evidence="5" id="KW-0963">Cytoplasm</keyword>
<keyword evidence="3 5" id="KW-0067">ATP-binding</keyword>
<evidence type="ECO:0000313" key="7">
    <source>
        <dbReference type="EMBL" id="TDR15130.1"/>
    </source>
</evidence>
<accession>A0A4R6XBX2</accession>
<dbReference type="OrthoDB" id="9812943at2"/>
<protein>
    <recommendedName>
        <fullName evidence="5 6">Dephospho-CoA kinase</fullName>
        <ecNumber evidence="5 6">2.7.1.24</ecNumber>
    </recommendedName>
    <alternativeName>
        <fullName evidence="5">Dephosphocoenzyme A kinase</fullName>
    </alternativeName>
</protein>
<gene>
    <name evidence="5" type="primary">coaE</name>
    <name evidence="7" type="ORF">C8D85_0484</name>
</gene>
<dbReference type="EMBL" id="SNZA01000001">
    <property type="protein sequence ID" value="TDR15130.1"/>
    <property type="molecule type" value="Genomic_DNA"/>
</dbReference>
<dbReference type="RefSeq" id="WP_133559761.1">
    <property type="nucleotide sequence ID" value="NZ_SNZA01000001.1"/>
</dbReference>
<dbReference type="PROSITE" id="PS51219">
    <property type="entry name" value="DPCK"/>
    <property type="match status" value="1"/>
</dbReference>
<feature type="binding site" evidence="5">
    <location>
        <begin position="18"/>
        <end position="23"/>
    </location>
    <ligand>
        <name>ATP</name>
        <dbReference type="ChEBI" id="CHEBI:30616"/>
    </ligand>
</feature>
<proteinExistence type="inferred from homology"/>
<evidence type="ECO:0000313" key="8">
    <source>
        <dbReference type="Proteomes" id="UP000295729"/>
    </source>
</evidence>
<dbReference type="SUPFAM" id="SSF52540">
    <property type="entry name" value="P-loop containing nucleoside triphosphate hydrolases"/>
    <property type="match status" value="1"/>
</dbReference>
<comment type="function">
    <text evidence="5">Catalyzes the phosphorylation of the 3'-hydroxyl group of dephosphocoenzyme A to form coenzyme A.</text>
</comment>
<dbReference type="InterPro" id="IPR001977">
    <property type="entry name" value="Depp_CoAkinase"/>
</dbReference>
<dbReference type="Pfam" id="PF01121">
    <property type="entry name" value="CoaE"/>
    <property type="match status" value="1"/>
</dbReference>
<dbReference type="UniPathway" id="UPA00241">
    <property type="reaction ID" value="UER00356"/>
</dbReference>
<evidence type="ECO:0000256" key="2">
    <source>
        <dbReference type="ARBA" id="ARBA00022741"/>
    </source>
</evidence>
<dbReference type="AlphaFoldDB" id="A0A4R6XBX2"/>
<dbReference type="InterPro" id="IPR027417">
    <property type="entry name" value="P-loop_NTPase"/>
</dbReference>
<name>A0A4R6XBX2_9GAMM</name>
<dbReference type="Gene3D" id="3.40.50.300">
    <property type="entry name" value="P-loop containing nucleotide triphosphate hydrolases"/>
    <property type="match status" value="1"/>
</dbReference>
<dbReference type="GO" id="GO:0005737">
    <property type="term" value="C:cytoplasm"/>
    <property type="evidence" value="ECO:0007669"/>
    <property type="project" value="UniProtKB-SubCell"/>
</dbReference>
<comment type="caution">
    <text evidence="7">The sequence shown here is derived from an EMBL/GenBank/DDBJ whole genome shotgun (WGS) entry which is preliminary data.</text>
</comment>
<evidence type="ECO:0000256" key="3">
    <source>
        <dbReference type="ARBA" id="ARBA00022840"/>
    </source>
</evidence>
<keyword evidence="5 7" id="KW-0418">Kinase</keyword>
<dbReference type="Proteomes" id="UP000295729">
    <property type="component" value="Unassembled WGS sequence"/>
</dbReference>
<dbReference type="GO" id="GO:0015937">
    <property type="term" value="P:coenzyme A biosynthetic process"/>
    <property type="evidence" value="ECO:0007669"/>
    <property type="project" value="UniProtKB-UniRule"/>
</dbReference>
<keyword evidence="4 5" id="KW-0173">Coenzyme A biosynthesis</keyword>
<dbReference type="HAMAP" id="MF_00376">
    <property type="entry name" value="Dephospho_CoA_kinase"/>
    <property type="match status" value="1"/>
</dbReference>
<comment type="pathway">
    <text evidence="5">Cofactor biosynthesis; coenzyme A biosynthesis; CoA from (R)-pantothenate: step 5/5.</text>
</comment>
<evidence type="ECO:0000256" key="6">
    <source>
        <dbReference type="NCBIfam" id="TIGR00152"/>
    </source>
</evidence>
<dbReference type="EC" id="2.7.1.24" evidence="5 6"/>
<keyword evidence="8" id="KW-1185">Reference proteome</keyword>
<dbReference type="GO" id="GO:0004140">
    <property type="term" value="F:dephospho-CoA kinase activity"/>
    <property type="evidence" value="ECO:0007669"/>
    <property type="project" value="UniProtKB-UniRule"/>
</dbReference>
<comment type="similarity">
    <text evidence="1 5">Belongs to the CoaE family.</text>
</comment>
<dbReference type="GO" id="GO:0005524">
    <property type="term" value="F:ATP binding"/>
    <property type="evidence" value="ECO:0007669"/>
    <property type="project" value="UniProtKB-UniRule"/>
</dbReference>
<evidence type="ECO:0000256" key="1">
    <source>
        <dbReference type="ARBA" id="ARBA00009018"/>
    </source>
</evidence>
<dbReference type="PANTHER" id="PTHR10695">
    <property type="entry name" value="DEPHOSPHO-COA KINASE-RELATED"/>
    <property type="match status" value="1"/>
</dbReference>